<dbReference type="AlphaFoldDB" id="A0A423UBC7"/>
<evidence type="ECO:0000313" key="2">
    <source>
        <dbReference type="EMBL" id="ROT85975.1"/>
    </source>
</evidence>
<protein>
    <submittedName>
        <fullName evidence="2">Uncharacterized protein</fullName>
    </submittedName>
</protein>
<keyword evidence="3" id="KW-1185">Reference proteome</keyword>
<accession>A0A423UBC7</accession>
<organism evidence="2 3">
    <name type="scientific">Penaeus vannamei</name>
    <name type="common">Whiteleg shrimp</name>
    <name type="synonym">Litopenaeus vannamei</name>
    <dbReference type="NCBI Taxonomy" id="6689"/>
    <lineage>
        <taxon>Eukaryota</taxon>
        <taxon>Metazoa</taxon>
        <taxon>Ecdysozoa</taxon>
        <taxon>Arthropoda</taxon>
        <taxon>Crustacea</taxon>
        <taxon>Multicrustacea</taxon>
        <taxon>Malacostraca</taxon>
        <taxon>Eumalacostraca</taxon>
        <taxon>Eucarida</taxon>
        <taxon>Decapoda</taxon>
        <taxon>Dendrobranchiata</taxon>
        <taxon>Penaeoidea</taxon>
        <taxon>Penaeidae</taxon>
        <taxon>Penaeus</taxon>
    </lineage>
</organism>
<comment type="caution">
    <text evidence="2">The sequence shown here is derived from an EMBL/GenBank/DDBJ whole genome shotgun (WGS) entry which is preliminary data.</text>
</comment>
<evidence type="ECO:0000313" key="3">
    <source>
        <dbReference type="Proteomes" id="UP000283509"/>
    </source>
</evidence>
<proteinExistence type="predicted"/>
<gene>
    <name evidence="2" type="ORF">C7M84_001557</name>
</gene>
<dbReference type="EMBL" id="QCYY01000120">
    <property type="protein sequence ID" value="ROT85975.1"/>
    <property type="molecule type" value="Genomic_DNA"/>
</dbReference>
<reference evidence="2 3" key="2">
    <citation type="submission" date="2019-01" db="EMBL/GenBank/DDBJ databases">
        <title>The decoding of complex shrimp genome reveals the adaptation for benthos swimmer, frequently molting mechanism and breeding impact on genome.</title>
        <authorList>
            <person name="Sun Y."/>
            <person name="Gao Y."/>
            <person name="Yu Y."/>
        </authorList>
    </citation>
    <scope>NUCLEOTIDE SEQUENCE [LARGE SCALE GENOMIC DNA]</scope>
    <source>
        <tissue evidence="2">Muscle</tissue>
    </source>
</reference>
<name>A0A423UBC7_PENVA</name>
<reference evidence="2 3" key="1">
    <citation type="submission" date="2018-04" db="EMBL/GenBank/DDBJ databases">
        <authorList>
            <person name="Zhang X."/>
            <person name="Yuan J."/>
            <person name="Li F."/>
            <person name="Xiang J."/>
        </authorList>
    </citation>
    <scope>NUCLEOTIDE SEQUENCE [LARGE SCALE GENOMIC DNA]</scope>
    <source>
        <tissue evidence="2">Muscle</tissue>
    </source>
</reference>
<feature type="region of interest" description="Disordered" evidence="1">
    <location>
        <begin position="249"/>
        <end position="313"/>
    </location>
</feature>
<feature type="compositionally biased region" description="Basic residues" evidence="1">
    <location>
        <begin position="272"/>
        <end position="307"/>
    </location>
</feature>
<evidence type="ECO:0000256" key="1">
    <source>
        <dbReference type="SAM" id="MobiDB-lite"/>
    </source>
</evidence>
<dbReference type="Proteomes" id="UP000283509">
    <property type="component" value="Unassembled WGS sequence"/>
</dbReference>
<sequence>MNNRDQSETTTLCSGKETWEVGRLFKYPVIDPHMETLLEGLDEVDKKRIKNGIMDYRKTRKDDSLFEFTKHLRSLTNHLKEDERIRVQAGIHRYVIEEEKRELQDKEQLDHRFQDFLETLLEGLDEVDKKRIKNGIIDYRKTRKDDSLFEFMKHLRSLTNHLKKDERIRVQAGIHSYVEEEKRELQDKEQLDHRFQDFLETLLEGLDEVDKKRIKNGIIDYRKTRKDDSLFEFTKHLRNLINHLKEDERIRSSKRRNPSNELEKEEPSNAPRARKGGTRRMRPRARKGGTRRMRPRARKGGTRRMRPRAPPPMVRARVGIPRARIERGKGGTRRMRPRARKGGTVECARELEKEEPVECARELERARGGTRRMRPRELCARELEKEEKVECARELEKEEPVECARELDEKRRFE</sequence>